<dbReference type="Pfam" id="PF08031">
    <property type="entry name" value="BBE"/>
    <property type="match status" value="1"/>
</dbReference>
<keyword evidence="4" id="KW-0274">FAD</keyword>
<dbReference type="PANTHER" id="PTHR42973:SF39">
    <property type="entry name" value="FAD-BINDING PCMH-TYPE DOMAIN-CONTAINING PROTEIN"/>
    <property type="match status" value="1"/>
</dbReference>
<keyword evidence="3" id="KW-0285">Flavoprotein</keyword>
<protein>
    <submittedName>
        <fullName evidence="7">FAD-binding oxidoreductase</fullName>
    </submittedName>
</protein>
<dbReference type="InterPro" id="IPR006093">
    <property type="entry name" value="Oxy_OxRdtase_FAD_BS"/>
</dbReference>
<dbReference type="SUPFAM" id="SSF56176">
    <property type="entry name" value="FAD-binding/transporter-associated domain-like"/>
    <property type="match status" value="1"/>
</dbReference>
<evidence type="ECO:0000256" key="2">
    <source>
        <dbReference type="ARBA" id="ARBA00005466"/>
    </source>
</evidence>
<dbReference type="InterPro" id="IPR016164">
    <property type="entry name" value="FAD-linked_Oxase-like_C"/>
</dbReference>
<proteinExistence type="inferred from homology"/>
<dbReference type="Gene3D" id="3.30.465.10">
    <property type="match status" value="1"/>
</dbReference>
<keyword evidence="8" id="KW-1185">Reference proteome</keyword>
<evidence type="ECO:0000256" key="4">
    <source>
        <dbReference type="ARBA" id="ARBA00022827"/>
    </source>
</evidence>
<dbReference type="Proteomes" id="UP001589532">
    <property type="component" value="Unassembled WGS sequence"/>
</dbReference>
<comment type="caution">
    <text evidence="7">The sequence shown here is derived from an EMBL/GenBank/DDBJ whole genome shotgun (WGS) entry which is preliminary data.</text>
</comment>
<dbReference type="InterPro" id="IPR016169">
    <property type="entry name" value="FAD-bd_PCMH_sub2"/>
</dbReference>
<dbReference type="SUPFAM" id="SSF55103">
    <property type="entry name" value="FAD-linked oxidases, C-terminal domain"/>
    <property type="match status" value="1"/>
</dbReference>
<evidence type="ECO:0000313" key="7">
    <source>
        <dbReference type="EMBL" id="MFB9624115.1"/>
    </source>
</evidence>
<dbReference type="InterPro" id="IPR036318">
    <property type="entry name" value="FAD-bd_PCMH-like_sf"/>
</dbReference>
<feature type="domain" description="FAD-binding PCMH-type" evidence="6">
    <location>
        <begin position="36"/>
        <end position="207"/>
    </location>
</feature>
<gene>
    <name evidence="7" type="ORF">ACFFSA_13595</name>
</gene>
<dbReference type="InterPro" id="IPR016166">
    <property type="entry name" value="FAD-bd_PCMH"/>
</dbReference>
<dbReference type="InterPro" id="IPR050416">
    <property type="entry name" value="FAD-linked_Oxidoreductase"/>
</dbReference>
<dbReference type="Pfam" id="PF01565">
    <property type="entry name" value="FAD_binding_4"/>
    <property type="match status" value="1"/>
</dbReference>
<dbReference type="PROSITE" id="PS00862">
    <property type="entry name" value="OX2_COVAL_FAD"/>
    <property type="match status" value="1"/>
</dbReference>
<evidence type="ECO:0000259" key="6">
    <source>
        <dbReference type="PROSITE" id="PS51387"/>
    </source>
</evidence>
<keyword evidence="5" id="KW-0560">Oxidoreductase</keyword>
<evidence type="ECO:0000313" key="8">
    <source>
        <dbReference type="Proteomes" id="UP001589532"/>
    </source>
</evidence>
<dbReference type="EMBL" id="JBHMBW010000011">
    <property type="protein sequence ID" value="MFB9624115.1"/>
    <property type="molecule type" value="Genomic_DNA"/>
</dbReference>
<evidence type="ECO:0000256" key="1">
    <source>
        <dbReference type="ARBA" id="ARBA00001974"/>
    </source>
</evidence>
<evidence type="ECO:0000256" key="3">
    <source>
        <dbReference type="ARBA" id="ARBA00022630"/>
    </source>
</evidence>
<dbReference type="Gene3D" id="3.30.43.10">
    <property type="entry name" value="Uridine Diphospho-n-acetylenolpyruvylglucosamine Reductase, domain 2"/>
    <property type="match status" value="1"/>
</dbReference>
<organism evidence="7 8">
    <name type="scientific">Nonomuraea helvata</name>
    <dbReference type="NCBI Taxonomy" id="37484"/>
    <lineage>
        <taxon>Bacteria</taxon>
        <taxon>Bacillati</taxon>
        <taxon>Actinomycetota</taxon>
        <taxon>Actinomycetes</taxon>
        <taxon>Streptosporangiales</taxon>
        <taxon>Streptosporangiaceae</taxon>
        <taxon>Nonomuraea</taxon>
    </lineage>
</organism>
<comment type="cofactor">
    <cofactor evidence="1">
        <name>FAD</name>
        <dbReference type="ChEBI" id="CHEBI:57692"/>
    </cofactor>
</comment>
<dbReference type="InterPro" id="IPR012951">
    <property type="entry name" value="BBE"/>
</dbReference>
<accession>A0ABV5RXE8</accession>
<dbReference type="Gene3D" id="3.40.462.20">
    <property type="match status" value="1"/>
</dbReference>
<dbReference type="PANTHER" id="PTHR42973">
    <property type="entry name" value="BINDING OXIDOREDUCTASE, PUTATIVE (AFU_ORTHOLOGUE AFUA_1G17690)-RELATED"/>
    <property type="match status" value="1"/>
</dbReference>
<evidence type="ECO:0000256" key="5">
    <source>
        <dbReference type="ARBA" id="ARBA00023002"/>
    </source>
</evidence>
<comment type="similarity">
    <text evidence="2">Belongs to the oxygen-dependent FAD-linked oxidoreductase family.</text>
</comment>
<dbReference type="PROSITE" id="PS51387">
    <property type="entry name" value="FAD_PCMH"/>
    <property type="match status" value="1"/>
</dbReference>
<name>A0ABV5RXE8_9ACTN</name>
<reference evidence="7 8" key="1">
    <citation type="submission" date="2024-09" db="EMBL/GenBank/DDBJ databases">
        <authorList>
            <person name="Sun Q."/>
            <person name="Mori K."/>
        </authorList>
    </citation>
    <scope>NUCLEOTIDE SEQUENCE [LARGE SCALE GENOMIC DNA]</scope>
    <source>
        <strain evidence="7 8">JCM 3143</strain>
    </source>
</reference>
<sequence length="449" mass="46463">MSSTREILETLRRDFGGDIIEPGAAEYESASRSVLATGSPACVLRPKSVGDVRASVRFAAGTGLALSVRGGGHAFAGFGTNDGGVVIDLSLLANVEIIDKEHHLVRIGGGATWGQVAAALAPHGLAISSGDTKSVGVGGLTLSGGIGWKVRKYGLALDNVVAAEVVTAGGEVVRASAEENPELFWAIRGGGGNVGIVTAFEFAAHPTTDVFYGKIVFPASEAATVLQGWADHLRTAPEELTSIVSFANPMAGGPEAPIEIQVAFDGDDPELAAAAIDPIRRLGTVIGDDVALKPYADTLVDGMVPPPGIRLVTRSAFVDQESVPAVLRILAEVGASQGSPFIAVRSVGGAVSRVPDDATAYAHRRAELMVVTTTLGPQPVVEAAAPALAAIWERLAPHVNGAYANFLASATEEDVAAIYPAQTYERLAAVKRQYDPGNLFAGNHNVRPR</sequence>
<dbReference type="RefSeq" id="WP_344995733.1">
    <property type="nucleotide sequence ID" value="NZ_BAAAXV010000008.1"/>
</dbReference>
<dbReference type="InterPro" id="IPR006094">
    <property type="entry name" value="Oxid_FAD_bind_N"/>
</dbReference>
<dbReference type="InterPro" id="IPR016167">
    <property type="entry name" value="FAD-bd_PCMH_sub1"/>
</dbReference>